<name>A0ABW0Q2H3_9HYPH</name>
<evidence type="ECO:0000256" key="3">
    <source>
        <dbReference type="ARBA" id="ARBA00023015"/>
    </source>
</evidence>
<evidence type="ECO:0000256" key="1">
    <source>
        <dbReference type="ARBA" id="ARBA00009437"/>
    </source>
</evidence>
<keyword evidence="2" id="KW-0536">Nodulation</keyword>
<evidence type="ECO:0000256" key="5">
    <source>
        <dbReference type="ARBA" id="ARBA00023163"/>
    </source>
</evidence>
<organism evidence="7 8">
    <name type="scientific">Kaistia terrae</name>
    <dbReference type="NCBI Taxonomy" id="537017"/>
    <lineage>
        <taxon>Bacteria</taxon>
        <taxon>Pseudomonadati</taxon>
        <taxon>Pseudomonadota</taxon>
        <taxon>Alphaproteobacteria</taxon>
        <taxon>Hyphomicrobiales</taxon>
        <taxon>Kaistiaceae</taxon>
        <taxon>Kaistia</taxon>
    </lineage>
</organism>
<sequence>MNRASHLSIKQLRILAGLLRDGNLGRLANDMGLTQQAVSANLASLRHIFDDPLFLRTGRGVTPTDLARELGPEVEAILDAMERLVERAPFDPAEARGTVRISAADYAHAVGVMPSLPEIRAKAPFLKLVLTELEVEGIAARMGSGEIDLVLAIPDYVPAHFPRRTLFHEHYVCVTASGSYLEGRRLSRRDLARLPQLIVSPQKPSLTGSADAWFGQEGLERDVIMSVPHFLLLPQMVAATRTVAFLPSRLLPNPHLAVLELEDDTAPPGFELIAAWHPRSEDSPLIRWLVGMLAAGV</sequence>
<evidence type="ECO:0000256" key="4">
    <source>
        <dbReference type="ARBA" id="ARBA00023125"/>
    </source>
</evidence>
<comment type="similarity">
    <text evidence="1">Belongs to the LysR transcriptional regulatory family.</text>
</comment>
<dbReference type="PANTHER" id="PTHR30118:SF15">
    <property type="entry name" value="TRANSCRIPTIONAL REGULATORY PROTEIN"/>
    <property type="match status" value="1"/>
</dbReference>
<dbReference type="InterPro" id="IPR005119">
    <property type="entry name" value="LysR_subst-bd"/>
</dbReference>
<evidence type="ECO:0000256" key="2">
    <source>
        <dbReference type="ARBA" id="ARBA00022458"/>
    </source>
</evidence>
<dbReference type="Gene3D" id="3.40.190.10">
    <property type="entry name" value="Periplasmic binding protein-like II"/>
    <property type="match status" value="2"/>
</dbReference>
<dbReference type="InterPro" id="IPR050389">
    <property type="entry name" value="LysR-type_TF"/>
</dbReference>
<dbReference type="InterPro" id="IPR036390">
    <property type="entry name" value="WH_DNA-bd_sf"/>
</dbReference>
<dbReference type="Gene3D" id="1.10.10.10">
    <property type="entry name" value="Winged helix-like DNA-binding domain superfamily/Winged helix DNA-binding domain"/>
    <property type="match status" value="1"/>
</dbReference>
<dbReference type="SUPFAM" id="SSF53850">
    <property type="entry name" value="Periplasmic binding protein-like II"/>
    <property type="match status" value="1"/>
</dbReference>
<evidence type="ECO:0000313" key="7">
    <source>
        <dbReference type="EMBL" id="MFC5518127.1"/>
    </source>
</evidence>
<gene>
    <name evidence="7" type="ORF">ACFPP9_20275</name>
</gene>
<keyword evidence="8" id="KW-1185">Reference proteome</keyword>
<dbReference type="PANTHER" id="PTHR30118">
    <property type="entry name" value="HTH-TYPE TRANSCRIPTIONAL REGULATOR LEUO-RELATED"/>
    <property type="match status" value="1"/>
</dbReference>
<keyword evidence="4" id="KW-0238">DNA-binding</keyword>
<dbReference type="InterPro" id="IPR000847">
    <property type="entry name" value="LysR_HTH_N"/>
</dbReference>
<comment type="caution">
    <text evidence="7">The sequence shown here is derived from an EMBL/GenBank/DDBJ whole genome shotgun (WGS) entry which is preliminary data.</text>
</comment>
<accession>A0ABW0Q2H3</accession>
<dbReference type="Pfam" id="PF03466">
    <property type="entry name" value="LysR_substrate"/>
    <property type="match status" value="1"/>
</dbReference>
<dbReference type="RefSeq" id="WP_266343698.1">
    <property type="nucleotide sequence ID" value="NZ_JAPKNH010000003.1"/>
</dbReference>
<feature type="domain" description="HTH lysR-type" evidence="6">
    <location>
        <begin position="7"/>
        <end position="64"/>
    </location>
</feature>
<dbReference type="SUPFAM" id="SSF46785">
    <property type="entry name" value="Winged helix' DNA-binding domain"/>
    <property type="match status" value="1"/>
</dbReference>
<dbReference type="Pfam" id="PF00126">
    <property type="entry name" value="HTH_1"/>
    <property type="match status" value="1"/>
</dbReference>
<dbReference type="PROSITE" id="PS50931">
    <property type="entry name" value="HTH_LYSR"/>
    <property type="match status" value="1"/>
</dbReference>
<keyword evidence="5" id="KW-0804">Transcription</keyword>
<dbReference type="Proteomes" id="UP001596150">
    <property type="component" value="Unassembled WGS sequence"/>
</dbReference>
<dbReference type="InterPro" id="IPR036388">
    <property type="entry name" value="WH-like_DNA-bd_sf"/>
</dbReference>
<proteinExistence type="inferred from homology"/>
<dbReference type="EMBL" id="JBHSML010000013">
    <property type="protein sequence ID" value="MFC5518127.1"/>
    <property type="molecule type" value="Genomic_DNA"/>
</dbReference>
<keyword evidence="3" id="KW-0805">Transcription regulation</keyword>
<reference evidence="8" key="1">
    <citation type="journal article" date="2019" name="Int. J. Syst. Evol. Microbiol.">
        <title>The Global Catalogue of Microorganisms (GCM) 10K type strain sequencing project: providing services to taxonomists for standard genome sequencing and annotation.</title>
        <authorList>
            <consortium name="The Broad Institute Genomics Platform"/>
            <consortium name="The Broad Institute Genome Sequencing Center for Infectious Disease"/>
            <person name="Wu L."/>
            <person name="Ma J."/>
        </authorList>
    </citation>
    <scope>NUCLEOTIDE SEQUENCE [LARGE SCALE GENOMIC DNA]</scope>
    <source>
        <strain evidence="8">KACC 12633</strain>
    </source>
</reference>
<protein>
    <submittedName>
        <fullName evidence="7">LysR substrate-binding domain-containing protein</fullName>
    </submittedName>
</protein>
<evidence type="ECO:0000313" key="8">
    <source>
        <dbReference type="Proteomes" id="UP001596150"/>
    </source>
</evidence>
<evidence type="ECO:0000259" key="6">
    <source>
        <dbReference type="PROSITE" id="PS50931"/>
    </source>
</evidence>